<protein>
    <recommendedName>
        <fullName evidence="3">SMODS and SLOG-associating 2TM effector domain-containing protein</fullName>
    </recommendedName>
</protein>
<comment type="caution">
    <text evidence="1">The sequence shown here is derived from an EMBL/GenBank/DDBJ whole genome shotgun (WGS) entry which is preliminary data.</text>
</comment>
<gene>
    <name evidence="1" type="ORF">J2Z21_009415</name>
</gene>
<sequence length="175" mass="18313">MGVTVVLNACGMGEDRLLDEVLLALASSGGGAVVTAAGTDAWSGLRQAVARWFGRSEPEREQRELERLDRTAEALQTGSPDTLEQTRVLLRTEWQTRFAMALEDLDGEARDRAVEQLRALLPAPTAPSGVSTGDGGLAVDGSVNIRAHGPGSFAAGVVNGEVRTGIPPQPDPAQG</sequence>
<proteinExistence type="predicted"/>
<keyword evidence="2" id="KW-1185">Reference proteome</keyword>
<evidence type="ECO:0000313" key="2">
    <source>
        <dbReference type="Proteomes" id="UP001519309"/>
    </source>
</evidence>
<name>A0ABS4M9N9_9ACTN</name>
<evidence type="ECO:0000313" key="1">
    <source>
        <dbReference type="EMBL" id="MBP2056397.1"/>
    </source>
</evidence>
<evidence type="ECO:0008006" key="3">
    <source>
        <dbReference type="Google" id="ProtNLM"/>
    </source>
</evidence>
<dbReference type="EMBL" id="JAGGLP010000045">
    <property type="protein sequence ID" value="MBP2056397.1"/>
    <property type="molecule type" value="Genomic_DNA"/>
</dbReference>
<dbReference type="RefSeq" id="WP_308281984.1">
    <property type="nucleotide sequence ID" value="NZ_CP016279.1"/>
</dbReference>
<dbReference type="Proteomes" id="UP001519309">
    <property type="component" value="Unassembled WGS sequence"/>
</dbReference>
<accession>A0ABS4M9N9</accession>
<reference evidence="1 2" key="1">
    <citation type="submission" date="2021-03" db="EMBL/GenBank/DDBJ databases">
        <title>Genomic Encyclopedia of Type Strains, Phase IV (KMG-IV): sequencing the most valuable type-strain genomes for metagenomic binning, comparative biology and taxonomic classification.</title>
        <authorList>
            <person name="Goeker M."/>
        </authorList>
    </citation>
    <scope>NUCLEOTIDE SEQUENCE [LARGE SCALE GENOMIC DNA]</scope>
    <source>
        <strain evidence="1 2">DSM 40499</strain>
    </source>
</reference>
<organism evidence="1 2">
    <name type="scientific">Streptomyces griseochromogenes</name>
    <dbReference type="NCBI Taxonomy" id="68214"/>
    <lineage>
        <taxon>Bacteria</taxon>
        <taxon>Bacillati</taxon>
        <taxon>Actinomycetota</taxon>
        <taxon>Actinomycetes</taxon>
        <taxon>Kitasatosporales</taxon>
        <taxon>Streptomycetaceae</taxon>
        <taxon>Streptomyces</taxon>
    </lineage>
</organism>